<comment type="caution">
    <text evidence="1">The sequence shown here is derived from an EMBL/GenBank/DDBJ whole genome shotgun (WGS) entry which is preliminary data.</text>
</comment>
<evidence type="ECO:0000313" key="1">
    <source>
        <dbReference type="EMBL" id="MCB8561618.1"/>
    </source>
</evidence>
<proteinExistence type="predicted"/>
<protein>
    <submittedName>
        <fullName evidence="1">Uncharacterized protein</fullName>
    </submittedName>
</protein>
<reference evidence="1" key="1">
    <citation type="submission" date="2021-10" db="EMBL/GenBank/DDBJ databases">
        <title>Collection of gut derived symbiotic bacterial strains cultured from healthy donors.</title>
        <authorList>
            <person name="Lin H."/>
            <person name="Littmann E."/>
            <person name="Kohout C."/>
            <person name="Pamer E.G."/>
        </authorList>
    </citation>
    <scope>NUCLEOTIDE SEQUENCE</scope>
    <source>
        <strain evidence="1">DFI.5.2</strain>
    </source>
</reference>
<dbReference type="EMBL" id="JAJDKQ010000009">
    <property type="protein sequence ID" value="MCB8561618.1"/>
    <property type="molecule type" value="Genomic_DNA"/>
</dbReference>
<gene>
    <name evidence="1" type="ORF">LJD74_06325</name>
</gene>
<evidence type="ECO:0000313" key="2">
    <source>
        <dbReference type="Proteomes" id="UP001197827"/>
    </source>
</evidence>
<sequence>MTEFDFNENYVCYNYTVKRYSNVLDSQKNICVYQVGFTNEQGFFNAINDADTHLIYQYDYYNKKHGDKENIEIYTFGRKYLGLTEKEIHKYLFKMGDNQTYITDSSSY</sequence>
<dbReference type="RefSeq" id="WP_227408464.1">
    <property type="nucleotide sequence ID" value="NZ_JAJDKQ010000009.1"/>
</dbReference>
<organism evidence="1 2">
    <name type="scientific">Faecalibacillus intestinalis</name>
    <dbReference type="NCBI Taxonomy" id="1982626"/>
    <lineage>
        <taxon>Bacteria</taxon>
        <taxon>Bacillati</taxon>
        <taxon>Bacillota</taxon>
        <taxon>Erysipelotrichia</taxon>
        <taxon>Erysipelotrichales</taxon>
        <taxon>Coprobacillaceae</taxon>
        <taxon>Faecalibacillus</taxon>
    </lineage>
</organism>
<dbReference type="Proteomes" id="UP001197827">
    <property type="component" value="Unassembled WGS sequence"/>
</dbReference>
<accession>A0AAW4VIU4</accession>
<dbReference type="AlphaFoldDB" id="A0AAW4VIU4"/>
<name>A0AAW4VIU4_9FIRM</name>